<dbReference type="Pfam" id="PF01986">
    <property type="entry name" value="DUF123"/>
    <property type="match status" value="1"/>
</dbReference>
<dbReference type="PANTHER" id="PTHR37460">
    <property type="entry name" value="ENDONUCLEASE III"/>
    <property type="match status" value="1"/>
</dbReference>
<gene>
    <name evidence="1" type="ORF">TMUPMC115_2215</name>
</gene>
<organism evidence="1 2">
    <name type="scientific">Tetragenococcus muriaticus PMC-11-5</name>
    <dbReference type="NCBI Taxonomy" id="1302649"/>
    <lineage>
        <taxon>Bacteria</taxon>
        <taxon>Bacillati</taxon>
        <taxon>Bacillota</taxon>
        <taxon>Bacilli</taxon>
        <taxon>Lactobacillales</taxon>
        <taxon>Enterococcaceae</taxon>
        <taxon>Tetragenococcus</taxon>
    </lineage>
</organism>
<evidence type="ECO:0000313" key="1">
    <source>
        <dbReference type="EMBL" id="KFN89897.1"/>
    </source>
</evidence>
<dbReference type="AlphaFoldDB" id="A0A091C1J8"/>
<dbReference type="RefSeq" id="WP_197050558.1">
    <property type="nucleotide sequence ID" value="NZ_JPVU01000242.1"/>
</dbReference>
<evidence type="ECO:0000313" key="2">
    <source>
        <dbReference type="Proteomes" id="UP000029380"/>
    </source>
</evidence>
<dbReference type="PANTHER" id="PTHR37460:SF1">
    <property type="entry name" value="ENDONUCLEASE III"/>
    <property type="match status" value="1"/>
</dbReference>
<comment type="caution">
    <text evidence="1">The sequence shown here is derived from an EMBL/GenBank/DDBJ whole genome shotgun (WGS) entry which is preliminary data.</text>
</comment>
<dbReference type="Proteomes" id="UP000029380">
    <property type="component" value="Unassembled WGS sequence"/>
</dbReference>
<dbReference type="PATRIC" id="fig|1302649.3.peg.2212"/>
<name>A0A091C1J8_9ENTE</name>
<protein>
    <submittedName>
        <fullName evidence="1">Uncharacterized protein</fullName>
    </submittedName>
</protein>
<dbReference type="InterPro" id="IPR002837">
    <property type="entry name" value="DUF123"/>
</dbReference>
<reference evidence="1 2" key="1">
    <citation type="submission" date="2014-08" db="EMBL/GenBank/DDBJ databases">
        <title>Genome sequence of Tetragenococcus muriaticus.</title>
        <authorList>
            <person name="Chuea-nongthon C."/>
            <person name="Rodtong S."/>
            <person name="Yongsawatdigul J."/>
            <person name="Steele J.L."/>
            <person name="Liu X.-y."/>
            <person name="Speers J."/>
            <person name="Glasner J.D."/>
            <person name="Neeno-Eckwall E.C."/>
        </authorList>
    </citation>
    <scope>NUCLEOTIDE SEQUENCE [LARGE SCALE GENOMIC DNA]</scope>
    <source>
        <strain evidence="1 2">PMC-11-5</strain>
    </source>
</reference>
<dbReference type="CDD" id="cd10441">
    <property type="entry name" value="GIY-YIG_COG1833"/>
    <property type="match status" value="1"/>
</dbReference>
<proteinExistence type="predicted"/>
<dbReference type="EMBL" id="JPVU01000242">
    <property type="protein sequence ID" value="KFN89897.1"/>
    <property type="molecule type" value="Genomic_DNA"/>
</dbReference>
<accession>A0A091C1J8</accession>
<sequence>MKKTIQGEHTLYAVKGFLQEEKNIQIGKLGEFTFARGYYVYVGSAKRNIQARINRHIQVEKKKRWHLDYLRPYLHIEEVQTFLGEEGECQLFARLQEKNWWNYSSKRVWLV</sequence>